<evidence type="ECO:0000313" key="2">
    <source>
        <dbReference type="Proteomes" id="UP001254608"/>
    </source>
</evidence>
<dbReference type="Proteomes" id="UP001254608">
    <property type="component" value="Unassembled WGS sequence"/>
</dbReference>
<sequence length="219" mass="24238">MDAEIRTLAARLAAAQVLRRDDPMVRRVLTDELFYQQLSERLAAVGLEFVDHPYAEHVSVRLAREQEQAVFGGEETWLSNNLGLARDQIALLVVLWALLILPKRQRQIERKSSRDSISQSEMFATDKPIPTGAELGIGVNENTLLADFGDRLGGKTRISIGLGVLSRHRLIDRRGGQIVEGPLLDLALDYERMAGRVLDGTLTDLFGTQLADVLPAADV</sequence>
<proteinExistence type="predicted"/>
<evidence type="ECO:0000313" key="1">
    <source>
        <dbReference type="EMBL" id="MDT0497051.1"/>
    </source>
</evidence>
<dbReference type="EMBL" id="JAVRIC010000007">
    <property type="protein sequence ID" value="MDT0497051.1"/>
    <property type="molecule type" value="Genomic_DNA"/>
</dbReference>
<gene>
    <name evidence="1" type="ORF">RM530_06680</name>
</gene>
<organism evidence="1 2">
    <name type="scientific">Banduia mediterranea</name>
    <dbReference type="NCBI Taxonomy" id="3075609"/>
    <lineage>
        <taxon>Bacteria</taxon>
        <taxon>Pseudomonadati</taxon>
        <taxon>Pseudomonadota</taxon>
        <taxon>Gammaproteobacteria</taxon>
        <taxon>Nevskiales</taxon>
        <taxon>Algiphilaceae</taxon>
        <taxon>Banduia</taxon>
    </lineage>
</organism>
<dbReference type="RefSeq" id="WP_311364445.1">
    <property type="nucleotide sequence ID" value="NZ_JAVRIC010000007.1"/>
</dbReference>
<name>A0ABU2WGP9_9GAMM</name>
<accession>A0ABU2WGP9</accession>
<evidence type="ECO:0008006" key="3">
    <source>
        <dbReference type="Google" id="ProtNLM"/>
    </source>
</evidence>
<comment type="caution">
    <text evidence="1">The sequence shown here is derived from an EMBL/GenBank/DDBJ whole genome shotgun (WGS) entry which is preliminary data.</text>
</comment>
<keyword evidence="2" id="KW-1185">Reference proteome</keyword>
<protein>
    <recommendedName>
        <fullName evidence="3">DUF4194 domain-containing protein</fullName>
    </recommendedName>
</protein>
<reference evidence="1 2" key="1">
    <citation type="submission" date="2023-09" db="EMBL/GenBank/DDBJ databases">
        <authorList>
            <person name="Rey-Velasco X."/>
        </authorList>
    </citation>
    <scope>NUCLEOTIDE SEQUENCE [LARGE SCALE GENOMIC DNA]</scope>
    <source>
        <strain evidence="1 2">W345</strain>
    </source>
</reference>